<sequence>MQDRDDNASATPDGDAGKNTESPAAPEARKGLGVLQVVSSVFAAGLGVQSSRNRERDFSQGRAGSFIVAGLAFTALFIGAVLTVVKLVLAGAD</sequence>
<evidence type="ECO:0000256" key="1">
    <source>
        <dbReference type="SAM" id="MobiDB-lite"/>
    </source>
</evidence>
<accession>A0A095VQ27</accession>
<name>A0A095VQ27_9GAMM</name>
<evidence type="ECO:0008006" key="5">
    <source>
        <dbReference type="Google" id="ProtNLM"/>
    </source>
</evidence>
<evidence type="ECO:0000313" key="4">
    <source>
        <dbReference type="Proteomes" id="UP000029640"/>
    </source>
</evidence>
<organism evidence="3 4">
    <name type="scientific">Pseudohaliea rubra DSM 19751</name>
    <dbReference type="NCBI Taxonomy" id="1265313"/>
    <lineage>
        <taxon>Bacteria</taxon>
        <taxon>Pseudomonadati</taxon>
        <taxon>Pseudomonadota</taxon>
        <taxon>Gammaproteobacteria</taxon>
        <taxon>Cellvibrionales</taxon>
        <taxon>Halieaceae</taxon>
        <taxon>Pseudohaliea</taxon>
    </lineage>
</organism>
<dbReference type="RefSeq" id="WP_035513525.1">
    <property type="nucleotide sequence ID" value="NZ_KN234745.1"/>
</dbReference>
<gene>
    <name evidence="3" type="ORF">HRUBRA_01936</name>
</gene>
<evidence type="ECO:0000313" key="3">
    <source>
        <dbReference type="EMBL" id="KGE03557.1"/>
    </source>
</evidence>
<dbReference type="OrthoDB" id="5625885at2"/>
<keyword evidence="2" id="KW-0812">Transmembrane</keyword>
<dbReference type="InterPro" id="IPR021344">
    <property type="entry name" value="DUF2970"/>
</dbReference>
<dbReference type="STRING" id="1265313.HRUBRA_01936"/>
<protein>
    <recommendedName>
        <fullName evidence="5">DUF2970 domain-containing protein</fullName>
    </recommendedName>
</protein>
<dbReference type="HOGENOM" id="CLU_180692_2_0_6"/>
<feature type="region of interest" description="Disordered" evidence="1">
    <location>
        <begin position="1"/>
        <end position="26"/>
    </location>
</feature>
<keyword evidence="4" id="KW-1185">Reference proteome</keyword>
<dbReference type="AlphaFoldDB" id="A0A095VQ27"/>
<keyword evidence="2" id="KW-0472">Membrane</keyword>
<keyword evidence="2" id="KW-1133">Transmembrane helix</keyword>
<dbReference type="Pfam" id="PF11174">
    <property type="entry name" value="DUF2970"/>
    <property type="match status" value="1"/>
</dbReference>
<dbReference type="Proteomes" id="UP000029640">
    <property type="component" value="Unassembled WGS sequence"/>
</dbReference>
<evidence type="ECO:0000256" key="2">
    <source>
        <dbReference type="SAM" id="Phobius"/>
    </source>
</evidence>
<feature type="transmembrane region" description="Helical" evidence="2">
    <location>
        <begin position="63"/>
        <end position="89"/>
    </location>
</feature>
<comment type="caution">
    <text evidence="3">The sequence shown here is derived from an EMBL/GenBank/DDBJ whole genome shotgun (WGS) entry which is preliminary data.</text>
</comment>
<proteinExistence type="predicted"/>
<dbReference type="EMBL" id="AUVB01000054">
    <property type="protein sequence ID" value="KGE03557.1"/>
    <property type="molecule type" value="Genomic_DNA"/>
</dbReference>
<dbReference type="eggNOG" id="ENOG5033AS4">
    <property type="taxonomic scope" value="Bacteria"/>
</dbReference>
<reference evidence="3 4" key="1">
    <citation type="journal article" date="2014" name="Genome Announc.">
        <title>Genome Sequence of Gammaproteobacterial Pseudohaliea rubra Type Strain DSM 19751, Isolated from Coastal Seawater of the Mediterranean Sea.</title>
        <authorList>
            <person name="Spring S."/>
            <person name="Fiebig A."/>
            <person name="Riedel T."/>
            <person name="Goker M."/>
            <person name="Klenk H.P."/>
        </authorList>
    </citation>
    <scope>NUCLEOTIDE SEQUENCE [LARGE SCALE GENOMIC DNA]</scope>
    <source>
        <strain evidence="3 4">DSM 19751</strain>
    </source>
</reference>